<dbReference type="InterPro" id="IPR003018">
    <property type="entry name" value="GAF"/>
</dbReference>
<keyword evidence="1" id="KW-0808">Transferase</keyword>
<dbReference type="Gene3D" id="3.30.450.40">
    <property type="match status" value="1"/>
</dbReference>
<evidence type="ECO:0008006" key="8">
    <source>
        <dbReference type="Google" id="ProtNLM"/>
    </source>
</evidence>
<dbReference type="Proteomes" id="UP000050417">
    <property type="component" value="Unassembled WGS sequence"/>
</dbReference>
<dbReference type="CDD" id="cd16917">
    <property type="entry name" value="HATPase_UhpB-NarQ-NarX-like"/>
    <property type="match status" value="1"/>
</dbReference>
<dbReference type="AlphaFoldDB" id="A0A0P6WPR5"/>
<evidence type="ECO:0000256" key="3">
    <source>
        <dbReference type="ARBA" id="ARBA00023012"/>
    </source>
</evidence>
<dbReference type="GO" id="GO:0046983">
    <property type="term" value="F:protein dimerization activity"/>
    <property type="evidence" value="ECO:0007669"/>
    <property type="project" value="InterPro"/>
</dbReference>
<dbReference type="GO" id="GO:0000155">
    <property type="term" value="F:phosphorelay sensor kinase activity"/>
    <property type="evidence" value="ECO:0007669"/>
    <property type="project" value="InterPro"/>
</dbReference>
<dbReference type="Pfam" id="PF01590">
    <property type="entry name" value="GAF"/>
    <property type="match status" value="1"/>
</dbReference>
<dbReference type="PANTHER" id="PTHR24421:SF61">
    <property type="entry name" value="OXYGEN SENSOR HISTIDINE KINASE NREB"/>
    <property type="match status" value="1"/>
</dbReference>
<dbReference type="Gene3D" id="3.30.565.10">
    <property type="entry name" value="Histidine kinase-like ATPase, C-terminal domain"/>
    <property type="match status" value="1"/>
</dbReference>
<dbReference type="InterPro" id="IPR029016">
    <property type="entry name" value="GAF-like_dom_sf"/>
</dbReference>
<dbReference type="SUPFAM" id="SSF55874">
    <property type="entry name" value="ATPase domain of HSP90 chaperone/DNA topoisomerase II/histidine kinase"/>
    <property type="match status" value="1"/>
</dbReference>
<evidence type="ECO:0000256" key="2">
    <source>
        <dbReference type="ARBA" id="ARBA00022777"/>
    </source>
</evidence>
<evidence type="ECO:0000259" key="4">
    <source>
        <dbReference type="SMART" id="SM00065"/>
    </source>
</evidence>
<accession>A0A0P6WPR5</accession>
<keyword evidence="3" id="KW-0902">Two-component regulatory system</keyword>
<name>A0A0P6WPR5_9CHLR</name>
<feature type="domain" description="Histidine kinase/HSP90-like ATPase" evidence="5">
    <location>
        <begin position="301"/>
        <end position="401"/>
    </location>
</feature>
<dbReference type="Pfam" id="PF07730">
    <property type="entry name" value="HisKA_3"/>
    <property type="match status" value="1"/>
</dbReference>
<proteinExistence type="predicted"/>
<comment type="caution">
    <text evidence="6">The sequence shown here is derived from an EMBL/GenBank/DDBJ whole genome shotgun (WGS) entry which is preliminary data.</text>
</comment>
<dbReference type="EMBL" id="LGCL01000040">
    <property type="protein sequence ID" value="KPL72063.1"/>
    <property type="molecule type" value="Genomic_DNA"/>
</dbReference>
<dbReference type="SUPFAM" id="SSF55781">
    <property type="entry name" value="GAF domain-like"/>
    <property type="match status" value="1"/>
</dbReference>
<dbReference type="STRING" id="1134406.ADN00_16435"/>
<dbReference type="InterPro" id="IPR050482">
    <property type="entry name" value="Sensor_HK_TwoCompSys"/>
</dbReference>
<dbReference type="InterPro" id="IPR036890">
    <property type="entry name" value="HATPase_C_sf"/>
</dbReference>
<organism evidence="6 7">
    <name type="scientific">Ornatilinea apprima</name>
    <dbReference type="NCBI Taxonomy" id="1134406"/>
    <lineage>
        <taxon>Bacteria</taxon>
        <taxon>Bacillati</taxon>
        <taxon>Chloroflexota</taxon>
        <taxon>Anaerolineae</taxon>
        <taxon>Anaerolineales</taxon>
        <taxon>Anaerolineaceae</taxon>
        <taxon>Ornatilinea</taxon>
    </lineage>
</organism>
<dbReference type="PANTHER" id="PTHR24421">
    <property type="entry name" value="NITRATE/NITRITE SENSOR PROTEIN NARX-RELATED"/>
    <property type="match status" value="1"/>
</dbReference>
<keyword evidence="7" id="KW-1185">Reference proteome</keyword>
<evidence type="ECO:0000313" key="7">
    <source>
        <dbReference type="Proteomes" id="UP000050417"/>
    </source>
</evidence>
<dbReference type="Pfam" id="PF02518">
    <property type="entry name" value="HATPase_c"/>
    <property type="match status" value="1"/>
</dbReference>
<evidence type="ECO:0000259" key="5">
    <source>
        <dbReference type="SMART" id="SM00387"/>
    </source>
</evidence>
<reference evidence="6 7" key="1">
    <citation type="submission" date="2015-07" db="EMBL/GenBank/DDBJ databases">
        <title>Genome sequence of Ornatilinea apprima DSM 23815.</title>
        <authorList>
            <person name="Hemp J."/>
            <person name="Ward L.M."/>
            <person name="Pace L.A."/>
            <person name="Fischer W.W."/>
        </authorList>
    </citation>
    <scope>NUCLEOTIDE SEQUENCE [LARGE SCALE GENOMIC DNA]</scope>
    <source>
        <strain evidence="6 7">P3M-1</strain>
    </source>
</reference>
<keyword evidence="2" id="KW-0418">Kinase</keyword>
<sequence>MNHNEQTFTFEEMAELERRRLVADSLRGTLAVLNSNLSLEKLLNYIVNQACPLLNADAAAIYHLQLNGVLTTQALVGLSSDYVQYANIPLGKLATGKAALSRQPIYFADTKQLLQDNVDPNLRDAIEILTRKFKSILSVPIEIRDENYGSLTLYYKENHDISDEEIALAKDFSIQAALAIDNARLRMRVQQDAIVEERNRLARELHDSVTQNLFSASLIAETLPKLIARDPEKTLEGLNELCLLTRGALAEMRSLLLELRPHAMEDVQLDILIRQLSESASGRLRKPVHFSVSGQAMLPMDVRLTFYRVTQEALNNIIKHAAANCVQISLNYGESKMDGTCDWVQLSIEDDGCGFRKMDEKASHLGFSIMKERAQALGAELTIKSQVNCGTQIVLVWKANRQEQL</sequence>
<dbReference type="GO" id="GO:0016020">
    <property type="term" value="C:membrane"/>
    <property type="evidence" value="ECO:0007669"/>
    <property type="project" value="InterPro"/>
</dbReference>
<evidence type="ECO:0000256" key="1">
    <source>
        <dbReference type="ARBA" id="ARBA00022679"/>
    </source>
</evidence>
<dbReference type="InterPro" id="IPR011712">
    <property type="entry name" value="Sig_transdc_His_kin_sub3_dim/P"/>
</dbReference>
<dbReference type="RefSeq" id="WP_075064128.1">
    <property type="nucleotide sequence ID" value="NZ_LGCL01000040.1"/>
</dbReference>
<protein>
    <recommendedName>
        <fullName evidence="8">Histidine kinase domain-containing protein</fullName>
    </recommendedName>
</protein>
<dbReference type="Gene3D" id="1.20.5.1930">
    <property type="match status" value="1"/>
</dbReference>
<dbReference type="OrthoDB" id="9781904at2"/>
<feature type="domain" description="GAF" evidence="4">
    <location>
        <begin position="38"/>
        <end position="190"/>
    </location>
</feature>
<dbReference type="SMART" id="SM00387">
    <property type="entry name" value="HATPase_c"/>
    <property type="match status" value="1"/>
</dbReference>
<dbReference type="InterPro" id="IPR003594">
    <property type="entry name" value="HATPase_dom"/>
</dbReference>
<dbReference type="SMART" id="SM00065">
    <property type="entry name" value="GAF"/>
    <property type="match status" value="1"/>
</dbReference>
<gene>
    <name evidence="6" type="ORF">ADN00_16435</name>
</gene>
<evidence type="ECO:0000313" key="6">
    <source>
        <dbReference type="EMBL" id="KPL72063.1"/>
    </source>
</evidence>